<dbReference type="PANTHER" id="PTHR33064:SF37">
    <property type="entry name" value="RIBONUCLEASE H"/>
    <property type="match status" value="1"/>
</dbReference>
<reference evidence="1 2" key="1">
    <citation type="submission" date="2019-02" db="EMBL/GenBank/DDBJ databases">
        <title>Opniocepnalus argus genome.</title>
        <authorList>
            <person name="Zhou C."/>
            <person name="Xiao S."/>
        </authorList>
    </citation>
    <scope>NUCLEOTIDE SEQUENCE [LARGE SCALE GENOMIC DNA]</scope>
    <source>
        <strain evidence="1">OARG1902GOOAL</strain>
        <tissue evidence="1">Muscle</tissue>
    </source>
</reference>
<reference evidence="2" key="2">
    <citation type="submission" date="2019-02" db="EMBL/GenBank/DDBJ databases">
        <title>Opniocepnalus argus Var Kimnra genome.</title>
        <authorList>
            <person name="Zhou C."/>
            <person name="Xiao S."/>
        </authorList>
    </citation>
    <scope>NUCLEOTIDE SEQUENCE [LARGE SCALE GENOMIC DNA]</scope>
</reference>
<dbReference type="InterPro" id="IPR043128">
    <property type="entry name" value="Rev_trsase/Diguanyl_cyclase"/>
</dbReference>
<dbReference type="FunFam" id="3.30.70.270:FF:000020">
    <property type="entry name" value="Transposon Tf2-6 polyprotein-like Protein"/>
    <property type="match status" value="1"/>
</dbReference>
<dbReference type="GO" id="GO:0006508">
    <property type="term" value="P:proteolysis"/>
    <property type="evidence" value="ECO:0007669"/>
    <property type="project" value="UniProtKB-KW"/>
</dbReference>
<dbReference type="InterPro" id="IPR051320">
    <property type="entry name" value="Viral_Replic_Matur_Polypro"/>
</dbReference>
<sequence>MRKNLFSTHSVSFLGFIISAGSMKMDPRKVCVCVVRDWPTSKSCKQLQRFLGFANFYRRLVQEYSTIAAPLHQLSTVKRPFCWSPAEQAFSLLKNAISSALTLPEPRETVHSEGRFLRCGGGGRALSKI</sequence>
<dbReference type="SUPFAM" id="SSF56672">
    <property type="entry name" value="DNA/RNA polymerases"/>
    <property type="match status" value="1"/>
</dbReference>
<evidence type="ECO:0000313" key="2">
    <source>
        <dbReference type="Proteomes" id="UP000503349"/>
    </source>
</evidence>
<accession>A0A6G1QT40</accession>
<keyword evidence="1" id="KW-0645">Protease</keyword>
<keyword evidence="2" id="KW-1185">Reference proteome</keyword>
<keyword evidence="1" id="KW-0378">Hydrolase</keyword>
<dbReference type="EMBL" id="CM015733">
    <property type="protein sequence ID" value="KAF3705647.1"/>
    <property type="molecule type" value="Genomic_DNA"/>
</dbReference>
<dbReference type="GO" id="GO:0008233">
    <property type="term" value="F:peptidase activity"/>
    <property type="evidence" value="ECO:0007669"/>
    <property type="project" value="UniProtKB-KW"/>
</dbReference>
<name>A0A6G1QT40_CHAAH</name>
<dbReference type="InterPro" id="IPR043502">
    <property type="entry name" value="DNA/RNA_pol_sf"/>
</dbReference>
<protein>
    <submittedName>
        <fullName evidence="1">Retrovirus-related Pol polyprotein from transposon opus Protease</fullName>
    </submittedName>
</protein>
<evidence type="ECO:0000313" key="1">
    <source>
        <dbReference type="EMBL" id="KAF3705647.1"/>
    </source>
</evidence>
<dbReference type="Proteomes" id="UP000503349">
    <property type="component" value="Chromosome 22"/>
</dbReference>
<proteinExistence type="predicted"/>
<dbReference type="PANTHER" id="PTHR33064">
    <property type="entry name" value="POL PROTEIN"/>
    <property type="match status" value="1"/>
</dbReference>
<dbReference type="AlphaFoldDB" id="A0A6G1QT40"/>
<dbReference type="Gene3D" id="3.30.70.270">
    <property type="match status" value="1"/>
</dbReference>
<gene>
    <name evidence="1" type="ORF">EXN66_Car021338</name>
</gene>
<organism evidence="1 2">
    <name type="scientific">Channa argus</name>
    <name type="common">Northern snakehead</name>
    <name type="synonym">Ophicephalus argus</name>
    <dbReference type="NCBI Taxonomy" id="215402"/>
    <lineage>
        <taxon>Eukaryota</taxon>
        <taxon>Metazoa</taxon>
        <taxon>Chordata</taxon>
        <taxon>Craniata</taxon>
        <taxon>Vertebrata</taxon>
        <taxon>Euteleostomi</taxon>
        <taxon>Actinopterygii</taxon>
        <taxon>Neopterygii</taxon>
        <taxon>Teleostei</taxon>
        <taxon>Neoteleostei</taxon>
        <taxon>Acanthomorphata</taxon>
        <taxon>Anabantaria</taxon>
        <taxon>Anabantiformes</taxon>
        <taxon>Channoidei</taxon>
        <taxon>Channidae</taxon>
        <taxon>Channa</taxon>
    </lineage>
</organism>